<accession>A0AAU8LPL6</accession>
<dbReference type="KEGG" id="eaj:Q3M24_12545"/>
<sequence>MCPTLIFSKSATFASGALVTNSYEPHRNLKTSVLNKYNTTTISQYDYTHDNIGRRKTMTTSGDAFSISLPVPPDQKLVNTGTYTSVGYTANDLNQYTSVETNGAAASPAYDNDGGLTDDGTFTYTWNGENRLITITPKTPTVGEKKLAFLYDYMGRRARKITTAWDGSTWQADETCFFAYDGWNLIEELDGTGAVTASYVYGLDLSQSLQDAGGIGGILARVDHGTDKVHLYFYDANGNVGQLIDTADGSVVAAYEYAPFGGLTSVMGSYAEVNPFRFSSKYADDTTGLYYYGYRYYSPELGRWLSRDPVGEDGGLNLYGFVGNSPLVYFDPYGMSVWGDLGSFAKGAGESAGNMIYEPLATAYDLEQIIIYTIIADPGKFSPTSSIGKAGMAGSGTGKILGSMAAGVVMVPVEYVEAVISGDPKRIGAATFNLEAFLYGGLKGKLNASVKTFVTTQAKSFIKGCKKSCSFLIRREGYISKRKVRVNLGGEGEIPGVINQQGSWAANPSWKSSRGGKTVQQLQDEGHQFVISDNSQLPFKNGSVDEVITNSVPIDTPDTWLGPSIKSIEIRRILKDNGQWINNGVAQ</sequence>
<evidence type="ECO:0000313" key="1">
    <source>
        <dbReference type="EMBL" id="XCN71144.1"/>
    </source>
</evidence>
<protein>
    <submittedName>
        <fullName evidence="1">RHS repeat-associated core domain-containing protein</fullName>
    </submittedName>
</protein>
<proteinExistence type="predicted"/>
<dbReference type="NCBIfam" id="TIGR03696">
    <property type="entry name" value="Rhs_assc_core"/>
    <property type="match status" value="1"/>
</dbReference>
<organism evidence="1">
    <name type="scientific">Candidatus Electrothrix aestuarii</name>
    <dbReference type="NCBI Taxonomy" id="3062594"/>
    <lineage>
        <taxon>Bacteria</taxon>
        <taxon>Pseudomonadati</taxon>
        <taxon>Thermodesulfobacteriota</taxon>
        <taxon>Desulfobulbia</taxon>
        <taxon>Desulfobulbales</taxon>
        <taxon>Desulfobulbaceae</taxon>
        <taxon>Candidatus Electrothrix</taxon>
    </lineage>
</organism>
<dbReference type="EMBL" id="CP159373">
    <property type="protein sequence ID" value="XCN71144.1"/>
    <property type="molecule type" value="Genomic_DNA"/>
</dbReference>
<dbReference type="AlphaFoldDB" id="A0AAU8LPL6"/>
<dbReference type="InterPro" id="IPR050708">
    <property type="entry name" value="T6SS_VgrG/RHS"/>
</dbReference>
<reference evidence="1" key="1">
    <citation type="journal article" date="2024" name="Syst. Appl. Microbiol.">
        <title>First single-strain enrichments of Electrothrix cable bacteria, description of E. aestuarii sp. nov. and E. rattekaaiensis sp. nov., and proposal of a cable bacteria taxonomy following the rules of the SeqCode.</title>
        <authorList>
            <person name="Plum-Jensen L.E."/>
            <person name="Schramm A."/>
            <person name="Marshall I.P.G."/>
        </authorList>
    </citation>
    <scope>NUCLEOTIDE SEQUENCE</scope>
    <source>
        <strain evidence="1">Rat1</strain>
    </source>
</reference>
<dbReference type="PANTHER" id="PTHR32305">
    <property type="match status" value="1"/>
</dbReference>
<name>A0AAU8LPL6_9BACT</name>
<dbReference type="PRINTS" id="PR00394">
    <property type="entry name" value="RHSPROTEIN"/>
</dbReference>
<dbReference type="InterPro" id="IPR022385">
    <property type="entry name" value="Rhs_assc_core"/>
</dbReference>
<reference evidence="1" key="2">
    <citation type="submission" date="2024-06" db="EMBL/GenBank/DDBJ databases">
        <authorList>
            <person name="Plum-Jensen L.E."/>
            <person name="Schramm A."/>
            <person name="Marshall I.P.G."/>
        </authorList>
    </citation>
    <scope>NUCLEOTIDE SEQUENCE</scope>
    <source>
        <strain evidence="1">Rat1</strain>
    </source>
</reference>
<dbReference type="Gene3D" id="2.180.10.10">
    <property type="entry name" value="RHS repeat-associated core"/>
    <property type="match status" value="1"/>
</dbReference>
<dbReference type="PANTHER" id="PTHR32305:SF15">
    <property type="entry name" value="PROTEIN RHSA-RELATED"/>
    <property type="match status" value="1"/>
</dbReference>
<gene>
    <name evidence="1" type="ORF">Q3M24_12545</name>
</gene>